<proteinExistence type="predicted"/>
<dbReference type="CDD" id="cd17335">
    <property type="entry name" value="MFS_MFSD6"/>
    <property type="match status" value="1"/>
</dbReference>
<dbReference type="InterPro" id="IPR024989">
    <property type="entry name" value="MFS_assoc_dom"/>
</dbReference>
<evidence type="ECO:0000313" key="10">
    <source>
        <dbReference type="EMBL" id="MBF6057330.1"/>
    </source>
</evidence>
<feature type="transmembrane region" description="Helical" evidence="8">
    <location>
        <begin position="360"/>
        <end position="380"/>
    </location>
</feature>
<dbReference type="SUPFAM" id="SSF103473">
    <property type="entry name" value="MFS general substrate transporter"/>
    <property type="match status" value="1"/>
</dbReference>
<feature type="transmembrane region" description="Helical" evidence="8">
    <location>
        <begin position="75"/>
        <end position="92"/>
    </location>
</feature>
<feature type="transmembrane region" description="Helical" evidence="8">
    <location>
        <begin position="240"/>
        <end position="262"/>
    </location>
</feature>
<keyword evidence="4" id="KW-0997">Cell inner membrane</keyword>
<gene>
    <name evidence="10" type="ORF">H8792_003155</name>
</gene>
<name>A0ABS0BU18_9GAMM</name>
<evidence type="ECO:0000256" key="3">
    <source>
        <dbReference type="ARBA" id="ARBA00022475"/>
    </source>
</evidence>
<dbReference type="Pfam" id="PF12832">
    <property type="entry name" value="MFS_1_like"/>
    <property type="match status" value="1"/>
</dbReference>
<keyword evidence="5 8" id="KW-0812">Transmembrane</keyword>
<evidence type="ECO:0000256" key="6">
    <source>
        <dbReference type="ARBA" id="ARBA00022989"/>
    </source>
</evidence>
<organism evidence="10 11">
    <name type="scientific">Thiomicrorhabdus heinhorstiae</name>
    <dbReference type="NCBI Taxonomy" id="2748010"/>
    <lineage>
        <taxon>Bacteria</taxon>
        <taxon>Pseudomonadati</taxon>
        <taxon>Pseudomonadota</taxon>
        <taxon>Gammaproteobacteria</taxon>
        <taxon>Thiotrichales</taxon>
        <taxon>Piscirickettsiaceae</taxon>
        <taxon>Thiomicrorhabdus</taxon>
    </lineage>
</organism>
<evidence type="ECO:0000256" key="1">
    <source>
        <dbReference type="ARBA" id="ARBA00004429"/>
    </source>
</evidence>
<feature type="domain" description="Major facilitator superfamily associated" evidence="9">
    <location>
        <begin position="10"/>
        <end position="361"/>
    </location>
</feature>
<dbReference type="InterPro" id="IPR036259">
    <property type="entry name" value="MFS_trans_sf"/>
</dbReference>
<evidence type="ECO:0000256" key="4">
    <source>
        <dbReference type="ARBA" id="ARBA00022519"/>
    </source>
</evidence>
<dbReference type="PIRSF" id="PIRSF004925">
    <property type="entry name" value="HcaT"/>
    <property type="match status" value="1"/>
</dbReference>
<feature type="transmembrane region" description="Helical" evidence="8">
    <location>
        <begin position="98"/>
        <end position="115"/>
    </location>
</feature>
<dbReference type="NCBIfam" id="NF037955">
    <property type="entry name" value="mfs"/>
    <property type="match status" value="1"/>
</dbReference>
<keyword evidence="11" id="KW-1185">Reference proteome</keyword>
<evidence type="ECO:0000259" key="9">
    <source>
        <dbReference type="Pfam" id="PF12832"/>
    </source>
</evidence>
<evidence type="ECO:0000256" key="7">
    <source>
        <dbReference type="ARBA" id="ARBA00023136"/>
    </source>
</evidence>
<feature type="transmembrane region" description="Helical" evidence="8">
    <location>
        <begin position="269"/>
        <end position="289"/>
    </location>
</feature>
<feature type="transmembrane region" description="Helical" evidence="8">
    <location>
        <begin position="301"/>
        <end position="321"/>
    </location>
</feature>
<dbReference type="EMBL" id="JACBGI020000003">
    <property type="protein sequence ID" value="MBF6057330.1"/>
    <property type="molecule type" value="Genomic_DNA"/>
</dbReference>
<dbReference type="RefSeq" id="WP_185977482.1">
    <property type="nucleotide sequence ID" value="NZ_JACBGI020000003.1"/>
</dbReference>
<reference evidence="10 11" key="2">
    <citation type="submission" date="2020-11" db="EMBL/GenBank/DDBJ databases">
        <title>Sulfur oxidizing isolate from Hospital Hole Sinkhole.</title>
        <authorList>
            <person name="Scott K.M."/>
        </authorList>
    </citation>
    <scope>NUCLEOTIDE SEQUENCE [LARGE SCALE GENOMIC DNA]</scope>
    <source>
        <strain evidence="10 11">HH1</strain>
    </source>
</reference>
<feature type="transmembrane region" description="Helical" evidence="8">
    <location>
        <begin position="161"/>
        <end position="181"/>
    </location>
</feature>
<protein>
    <submittedName>
        <fullName evidence="10">MFS transporter</fullName>
    </submittedName>
</protein>
<feature type="transmembrane region" description="Helical" evidence="8">
    <location>
        <begin position="17"/>
        <end position="37"/>
    </location>
</feature>
<sequence length="381" mass="42976">MHECSYQSAYTRLSIHYFFYFSVLGTTVPYLGLYLQSLSFSPIQIGQLLAVLMFTKVIAPNVWGWLADRSGRSIHWVRIATALTLVSALGFFLFEDYWGLFFTILIYSFFWHASLPQFESYTFRCLGDDRHLYGKIRLWGSIGFIAAVLLLGWQIEHLGIQTLPVSLFGMLFVVWASAYLVKDRRVQIEEGSLKGFKETLKRPEVIALLLVSFLVQLSHGVYYAFYTIQMDALGYEKTTIAWLWALGVLAEIGIFFWMARLFHHYPLRFLILISIALTVLRWILTGYFADSLFLMLLAQTLHAASFGLFHAAAIHLTDTYFTGSQHGRGQAIFAASSHGLGGALGMLTAGYTWALGGATLSYGLSVMIAAVALAIAWRWIK</sequence>
<dbReference type="Gene3D" id="1.20.1250.20">
    <property type="entry name" value="MFS general substrate transporter like domains"/>
    <property type="match status" value="2"/>
</dbReference>
<evidence type="ECO:0000256" key="8">
    <source>
        <dbReference type="SAM" id="Phobius"/>
    </source>
</evidence>
<feature type="transmembrane region" description="Helical" evidence="8">
    <location>
        <begin position="43"/>
        <end position="63"/>
    </location>
</feature>
<keyword evidence="3" id="KW-1003">Cell membrane</keyword>
<keyword evidence="7 8" id="KW-0472">Membrane</keyword>
<evidence type="ECO:0000256" key="2">
    <source>
        <dbReference type="ARBA" id="ARBA00022448"/>
    </source>
</evidence>
<feature type="transmembrane region" description="Helical" evidence="8">
    <location>
        <begin position="205"/>
        <end position="228"/>
    </location>
</feature>
<keyword evidence="6 8" id="KW-1133">Transmembrane helix</keyword>
<keyword evidence="2" id="KW-0813">Transport</keyword>
<dbReference type="PANTHER" id="PTHR23522">
    <property type="entry name" value="BLL5896 PROTEIN"/>
    <property type="match status" value="1"/>
</dbReference>
<accession>A0ABS0BU18</accession>
<feature type="transmembrane region" description="Helical" evidence="8">
    <location>
        <begin position="333"/>
        <end position="354"/>
    </location>
</feature>
<comment type="caution">
    <text evidence="10">The sequence shown here is derived from an EMBL/GenBank/DDBJ whole genome shotgun (WGS) entry which is preliminary data.</text>
</comment>
<dbReference type="InterPro" id="IPR026032">
    <property type="entry name" value="HcaT-like"/>
</dbReference>
<comment type="subcellular location">
    <subcellularLocation>
        <location evidence="1">Cell inner membrane</location>
        <topology evidence="1">Multi-pass membrane protein</topology>
    </subcellularLocation>
</comment>
<dbReference type="Proteomes" id="UP001193680">
    <property type="component" value="Unassembled WGS sequence"/>
</dbReference>
<reference evidence="10 11" key="1">
    <citation type="submission" date="2020-06" db="EMBL/GenBank/DDBJ databases">
        <authorList>
            <person name="Scott K."/>
        </authorList>
    </citation>
    <scope>NUCLEOTIDE SEQUENCE [LARGE SCALE GENOMIC DNA]</scope>
    <source>
        <strain evidence="10 11">HH1</strain>
    </source>
</reference>
<evidence type="ECO:0000256" key="5">
    <source>
        <dbReference type="ARBA" id="ARBA00022692"/>
    </source>
</evidence>
<dbReference type="PANTHER" id="PTHR23522:SF10">
    <property type="entry name" value="3-PHENYLPROPIONIC ACID TRANSPORTER-RELATED"/>
    <property type="match status" value="1"/>
</dbReference>
<evidence type="ECO:0000313" key="11">
    <source>
        <dbReference type="Proteomes" id="UP001193680"/>
    </source>
</evidence>
<feature type="transmembrane region" description="Helical" evidence="8">
    <location>
        <begin position="136"/>
        <end position="155"/>
    </location>
</feature>